<feature type="compositionally biased region" description="Low complexity" evidence="2">
    <location>
        <begin position="1038"/>
        <end position="1057"/>
    </location>
</feature>
<feature type="compositionally biased region" description="Basic and acidic residues" evidence="2">
    <location>
        <begin position="793"/>
        <end position="806"/>
    </location>
</feature>
<dbReference type="Proteomes" id="UP001642484">
    <property type="component" value="Unassembled WGS sequence"/>
</dbReference>
<feature type="compositionally biased region" description="Basic and acidic residues" evidence="2">
    <location>
        <begin position="883"/>
        <end position="895"/>
    </location>
</feature>
<keyword evidence="1" id="KW-0175">Coiled coil</keyword>
<protein>
    <submittedName>
        <fullName evidence="3">Uncharacterized protein</fullName>
    </submittedName>
</protein>
<feature type="region of interest" description="Disordered" evidence="2">
    <location>
        <begin position="1359"/>
        <end position="1384"/>
    </location>
</feature>
<reference evidence="3 4" key="1">
    <citation type="submission" date="2024-02" db="EMBL/GenBank/DDBJ databases">
        <authorList>
            <person name="Chen Y."/>
            <person name="Shah S."/>
            <person name="Dougan E. K."/>
            <person name="Thang M."/>
            <person name="Chan C."/>
        </authorList>
    </citation>
    <scope>NUCLEOTIDE SEQUENCE [LARGE SCALE GENOMIC DNA]</scope>
</reference>
<dbReference type="EMBL" id="CAXAMN010012558">
    <property type="protein sequence ID" value="CAK9038478.1"/>
    <property type="molecule type" value="Genomic_DNA"/>
</dbReference>
<evidence type="ECO:0000313" key="4">
    <source>
        <dbReference type="Proteomes" id="UP001642484"/>
    </source>
</evidence>
<feature type="compositionally biased region" description="Acidic residues" evidence="2">
    <location>
        <begin position="944"/>
        <end position="954"/>
    </location>
</feature>
<evidence type="ECO:0000256" key="2">
    <source>
        <dbReference type="SAM" id="MobiDB-lite"/>
    </source>
</evidence>
<proteinExistence type="predicted"/>
<feature type="coiled-coil region" evidence="1">
    <location>
        <begin position="347"/>
        <end position="379"/>
    </location>
</feature>
<feature type="region of interest" description="Disordered" evidence="2">
    <location>
        <begin position="555"/>
        <end position="608"/>
    </location>
</feature>
<feature type="region of interest" description="Disordered" evidence="2">
    <location>
        <begin position="423"/>
        <end position="447"/>
    </location>
</feature>
<feature type="region of interest" description="Disordered" evidence="2">
    <location>
        <begin position="628"/>
        <end position="647"/>
    </location>
</feature>
<feature type="compositionally biased region" description="Low complexity" evidence="2">
    <location>
        <begin position="71"/>
        <end position="84"/>
    </location>
</feature>
<feature type="compositionally biased region" description="Basic and acidic residues" evidence="2">
    <location>
        <begin position="459"/>
        <end position="471"/>
    </location>
</feature>
<feature type="region of interest" description="Disordered" evidence="2">
    <location>
        <begin position="267"/>
        <end position="320"/>
    </location>
</feature>
<feature type="compositionally biased region" description="Acidic residues" evidence="2">
    <location>
        <begin position="632"/>
        <end position="641"/>
    </location>
</feature>
<feature type="region of interest" description="Disordered" evidence="2">
    <location>
        <begin position="1"/>
        <end position="163"/>
    </location>
</feature>
<comment type="caution">
    <text evidence="3">The sequence shown here is derived from an EMBL/GenBank/DDBJ whole genome shotgun (WGS) entry which is preliminary data.</text>
</comment>
<feature type="compositionally biased region" description="Basic and acidic residues" evidence="2">
    <location>
        <begin position="1247"/>
        <end position="1259"/>
    </location>
</feature>
<feature type="compositionally biased region" description="Basic and acidic residues" evidence="2">
    <location>
        <begin position="583"/>
        <end position="599"/>
    </location>
</feature>
<feature type="region of interest" description="Disordered" evidence="2">
    <location>
        <begin position="984"/>
        <end position="1153"/>
    </location>
</feature>
<feature type="compositionally biased region" description="Basic and acidic residues" evidence="2">
    <location>
        <begin position="99"/>
        <end position="109"/>
    </location>
</feature>
<evidence type="ECO:0000313" key="3">
    <source>
        <dbReference type="EMBL" id="CAK9038478.1"/>
    </source>
</evidence>
<gene>
    <name evidence="3" type="ORF">CCMP2556_LOCUS21040</name>
</gene>
<name>A0ABP0LIN3_9DINO</name>
<feature type="compositionally biased region" description="Basic residues" evidence="2">
    <location>
        <begin position="1260"/>
        <end position="1269"/>
    </location>
</feature>
<sequence length="1384" mass="149338">MEARLATSDTDAREQTLEQSMEPSQLEPGTESPASSPSRERSAEAAEATEASVADLGEEMETTQGEHPQQVASAAEASSRVVASPTSPKTPHSAALEAALREIQLKKEGIVGTEGTEGPADATSDAARSLSPPSPKATGWPQAGSPKTEAGAGETEDEESEAAAGLAALVSANFSRRVAAGSAAQDAISMEELPGDEASLPQAGLQHQHTRVAWRPPLPALLTTRKRIDPPACFLCSLITRAMTRLGTQKGRLGCVWRGDGALDEWGRTTGRRDPAERPATRTDAITDNAARTGEEEYEDVEDSPLDVEDSQEEGGRLRPRMSQVTAAALLSKVKEQGSSDVVHPEVLKLQKRLKEELEQELRAEEEDAQVSREELEAKVSFLQVHLEAQGLLKPKDADNLYLMALAEMSGDSVAAGEFARRALSEKPSESSESSWSPRHAKEMLSPSMRLRAQQLVESMEKEKAEVDRRLPVKPRGILKADRSQSSDQVSLPSDAEVPSENRNWRGKILARSASGLRKMNTTPELEPPEPWQVDEQTPSQVSAAQISKVVRKAEPWARPTVATEDPAEITLEGLATGPRGARRQDSSEPGDLREHREAPVLPDVRARRRSSLDAAELDSLVAVGRNTLKEDDAEAEEAEEERLRSPTWVDDWIHSAQAVTATNLPSTPFARAVPPEPAAALGFASAVGSLDRSSEQREHGEHGWRVFTHILMPLEEPPNLLVPEPGPKEQPMVAMIALQADGAGSKGTSHRDDAQGAGSSRRMRGSKPISSQKRREKGSPRMVGFEPVPAVRRRDSDAVERKEPLSQDASVAAAEAEAAEAAALSSAAEVLPELSQEAVVMPVPEEPAEPEEPEVQVDELLDPERRPSSAVNSEVTSEDEETMRRRREEQRPQGEQEDGTSSSGVRRTPSKTALGKSYQRSKGSKMDLLLRSRSFLSSNSLMLDEDEEPGDSGEEMKVVEATKELAVKRWKLGGLAVQAVLRLRGALNSPQPGSRRTSLSSRLEEGPPEPPQPSRRESRESMEPRTLVESRRTSHEAPPLQATGLLGLGPALPATGPERKAGVAKLPQLDQADAREQESHPPSGKLKMPPVPMRLEVPEAGKMKVEASRNESKSKVPEAPRSARTPRLPDAKVKAEGGGTSSGAATARAPATARAAPNSVTLTAATIQALRSLDAPYLSSYGKSEQRLLSAHTTATTFLSKDDSRTTLKEDSSVGFSPYASQTELHQASTMSYQSSVAKLSSYSAESEKHHSTEEPHPQHRHAQHPHPHVPAQPHGPHAVLPTVERIAYGVETALLNPKGKLIGSPGCWTSGLSKEVGEVYVTTPGPVLEIRKSRMKGHKLVASNFVKPKRRPVEVSAMPGSAQGGLRRVPLHSSLRGSQLHH</sequence>
<feature type="compositionally biased region" description="Basic and acidic residues" evidence="2">
    <location>
        <begin position="1015"/>
        <end position="1036"/>
    </location>
</feature>
<feature type="region of interest" description="Disordered" evidence="2">
    <location>
        <begin position="1241"/>
        <end position="1279"/>
    </location>
</feature>
<organism evidence="3 4">
    <name type="scientific">Durusdinium trenchii</name>
    <dbReference type="NCBI Taxonomy" id="1381693"/>
    <lineage>
        <taxon>Eukaryota</taxon>
        <taxon>Sar</taxon>
        <taxon>Alveolata</taxon>
        <taxon>Dinophyceae</taxon>
        <taxon>Suessiales</taxon>
        <taxon>Symbiodiniaceae</taxon>
        <taxon>Durusdinium</taxon>
    </lineage>
</organism>
<feature type="compositionally biased region" description="Acidic residues" evidence="2">
    <location>
        <begin position="847"/>
        <end position="862"/>
    </location>
</feature>
<feature type="compositionally biased region" description="Acidic residues" evidence="2">
    <location>
        <begin position="296"/>
        <end position="313"/>
    </location>
</feature>
<feature type="compositionally biased region" description="Low complexity" evidence="2">
    <location>
        <begin position="932"/>
        <end position="942"/>
    </location>
</feature>
<keyword evidence="4" id="KW-1185">Reference proteome</keyword>
<feature type="compositionally biased region" description="Low complexity" evidence="2">
    <location>
        <begin position="810"/>
        <end position="844"/>
    </location>
</feature>
<feature type="region of interest" description="Disordered" evidence="2">
    <location>
        <begin position="719"/>
        <end position="957"/>
    </location>
</feature>
<accession>A0ABP0LIN3</accession>
<feature type="compositionally biased region" description="Low complexity" evidence="2">
    <location>
        <begin position="1143"/>
        <end position="1153"/>
    </location>
</feature>
<evidence type="ECO:0000256" key="1">
    <source>
        <dbReference type="SAM" id="Coils"/>
    </source>
</evidence>
<feature type="region of interest" description="Disordered" evidence="2">
    <location>
        <begin position="459"/>
        <end position="541"/>
    </location>
</feature>
<feature type="compositionally biased region" description="Basic and acidic residues" evidence="2">
    <location>
        <begin position="1097"/>
        <end position="1119"/>
    </location>
</feature>
<feature type="compositionally biased region" description="Basic and acidic residues" evidence="2">
    <location>
        <begin position="267"/>
        <end position="281"/>
    </location>
</feature>